<dbReference type="PANTHER" id="PTHR36452">
    <property type="entry name" value="CHROMOSOME 12, WHOLE GENOME SHOTGUN SEQUENCE"/>
    <property type="match status" value="1"/>
</dbReference>
<dbReference type="Pfam" id="PF09365">
    <property type="entry name" value="DUF2461"/>
    <property type="match status" value="1"/>
</dbReference>
<keyword evidence="2" id="KW-1185">Reference proteome</keyword>
<evidence type="ECO:0000313" key="2">
    <source>
        <dbReference type="Proteomes" id="UP001209317"/>
    </source>
</evidence>
<sequence>MQEVLNFLKALAQNNNREWFAANKDKYQSAAEAIKTLTGDIAKKLAATDNISAVKTFRIYRDVRFSKNKAPYKTNSGTVFYRAEPALKGAYYLHIEPGKSFIGGGFWHPDPKDVQRIRKEFELNPAEIRTIVSMPAFKKFFGNITGDELKTAPKGFDKNLEAIDLIRKKEFIVMRPLADREVINPGLVEDILDTYLAMRPFLDYMTDVLTTDLNGESVV</sequence>
<dbReference type="RefSeq" id="WP_263036840.1">
    <property type="nucleotide sequence ID" value="NZ_JAOTPL010000002.1"/>
</dbReference>
<dbReference type="EMBL" id="JAOTPL010000002">
    <property type="protein sequence ID" value="MCU7693354.1"/>
    <property type="molecule type" value="Genomic_DNA"/>
</dbReference>
<evidence type="ECO:0000313" key="1">
    <source>
        <dbReference type="EMBL" id="MCU7693354.1"/>
    </source>
</evidence>
<protein>
    <submittedName>
        <fullName evidence="1">DUF2461 domain-containing protein</fullName>
    </submittedName>
</protein>
<proteinExistence type="predicted"/>
<accession>A0AAE3IKC6</accession>
<comment type="caution">
    <text evidence="1">The sequence shown here is derived from an EMBL/GenBank/DDBJ whole genome shotgun (WGS) entry which is preliminary data.</text>
</comment>
<reference evidence="1" key="1">
    <citation type="submission" date="2022-10" db="EMBL/GenBank/DDBJ databases">
        <authorList>
            <person name="Kim H.S."/>
            <person name="Kim J.-S."/>
            <person name="Suh M.K."/>
            <person name="Eom M.K."/>
            <person name="Lee J.-S."/>
        </authorList>
    </citation>
    <scope>NUCLEOTIDE SEQUENCE</scope>
    <source>
        <strain evidence="1">LIP-5</strain>
    </source>
</reference>
<dbReference type="Proteomes" id="UP001209317">
    <property type="component" value="Unassembled WGS sequence"/>
</dbReference>
<dbReference type="InterPro" id="IPR015996">
    <property type="entry name" value="UCP028451"/>
</dbReference>
<dbReference type="AlphaFoldDB" id="A0AAE3IKC6"/>
<dbReference type="PIRSF" id="PIRSF028451">
    <property type="entry name" value="UCP028451"/>
    <property type="match status" value="1"/>
</dbReference>
<dbReference type="NCBIfam" id="TIGR02453">
    <property type="entry name" value="TIGR02453 family protein"/>
    <property type="match status" value="1"/>
</dbReference>
<gene>
    <name evidence="1" type="ORF">OD355_02350</name>
</gene>
<organism evidence="1 2">
    <name type="scientific">Haoranjiania flava</name>
    <dbReference type="NCBI Taxonomy" id="1856322"/>
    <lineage>
        <taxon>Bacteria</taxon>
        <taxon>Pseudomonadati</taxon>
        <taxon>Bacteroidota</taxon>
        <taxon>Chitinophagia</taxon>
        <taxon>Chitinophagales</taxon>
        <taxon>Chitinophagaceae</taxon>
        <taxon>Haoranjiania</taxon>
    </lineage>
</organism>
<dbReference type="PANTHER" id="PTHR36452:SF1">
    <property type="entry name" value="DUF2461 DOMAIN-CONTAINING PROTEIN"/>
    <property type="match status" value="1"/>
</dbReference>
<name>A0AAE3IKC6_9BACT</name>
<dbReference type="InterPro" id="IPR012808">
    <property type="entry name" value="CHP02453"/>
</dbReference>